<gene>
    <name evidence="1" type="ORF">DPMN_178438</name>
</gene>
<dbReference type="PANTHER" id="PTHR46947:SF1">
    <property type="entry name" value="WD REPEAT-CONTAINING PROTEIN 73"/>
    <property type="match status" value="1"/>
</dbReference>
<dbReference type="EMBL" id="JAIWYP010000009">
    <property type="protein sequence ID" value="KAH3777004.1"/>
    <property type="molecule type" value="Genomic_DNA"/>
</dbReference>
<dbReference type="GO" id="GO:0005829">
    <property type="term" value="C:cytosol"/>
    <property type="evidence" value="ECO:0007669"/>
    <property type="project" value="TreeGrafter"/>
</dbReference>
<dbReference type="InterPro" id="IPR015943">
    <property type="entry name" value="WD40/YVTN_repeat-like_dom_sf"/>
</dbReference>
<dbReference type="GO" id="GO:0031122">
    <property type="term" value="P:cytoplasmic microtubule organization"/>
    <property type="evidence" value="ECO:0007669"/>
    <property type="project" value="TreeGrafter"/>
</dbReference>
<evidence type="ECO:0000313" key="2">
    <source>
        <dbReference type="Proteomes" id="UP000828390"/>
    </source>
</evidence>
<comment type="caution">
    <text evidence="1">The sequence shown here is derived from an EMBL/GenBank/DDBJ whole genome shotgun (WGS) entry which is preliminary data.</text>
</comment>
<sequence>MEYDDWLFDSIRRYDRLSMFDIKHTVTAADWVDGKGLLVATETAFKDKFELMELHLPDKITDNENSLKKGCDFHVRSGGFSAIMIDCLRHIPRTRRCLVSTSDTSAIQLWELGNDTTNLIQPLQDKSVCPSLHSTGDSIAGSSKISNVCGQSVAFGASSDLVVIADVEMCKNVQEIVLPDKPGDQTHRISDLYMIDCSTLLCCTSSGNLFKYDTRSPQTAVCAWQSRNSNTLWRMANADSGNLVMLASTEYDVFCVSAGDFENWMQIDICDSEQILKNIHMAKQFCIQCRGDGKQFSLSGFNGNVYVYKVPKSQGSRTCQSVKTEFVHDGHMMNSSSQSEDISVVKHMWLPGKQIVVSMATDGSLHAWQHRPHSK</sequence>
<reference evidence="1" key="1">
    <citation type="journal article" date="2019" name="bioRxiv">
        <title>The Genome of the Zebra Mussel, Dreissena polymorpha: A Resource for Invasive Species Research.</title>
        <authorList>
            <person name="McCartney M.A."/>
            <person name="Auch B."/>
            <person name="Kono T."/>
            <person name="Mallez S."/>
            <person name="Zhang Y."/>
            <person name="Obille A."/>
            <person name="Becker A."/>
            <person name="Abrahante J.E."/>
            <person name="Garbe J."/>
            <person name="Badalamenti J.P."/>
            <person name="Herman A."/>
            <person name="Mangelson H."/>
            <person name="Liachko I."/>
            <person name="Sullivan S."/>
            <person name="Sone E.D."/>
            <person name="Koren S."/>
            <person name="Silverstein K.A.T."/>
            <person name="Beckman K.B."/>
            <person name="Gohl D.M."/>
        </authorList>
    </citation>
    <scope>NUCLEOTIDE SEQUENCE</scope>
    <source>
        <strain evidence="1">Duluth1</strain>
        <tissue evidence="1">Whole animal</tissue>
    </source>
</reference>
<keyword evidence="2" id="KW-1185">Reference proteome</keyword>
<accession>A0A9D4IL71</accession>
<reference evidence="1" key="2">
    <citation type="submission" date="2020-11" db="EMBL/GenBank/DDBJ databases">
        <authorList>
            <person name="McCartney M.A."/>
            <person name="Auch B."/>
            <person name="Kono T."/>
            <person name="Mallez S."/>
            <person name="Becker A."/>
            <person name="Gohl D.M."/>
            <person name="Silverstein K.A.T."/>
            <person name="Koren S."/>
            <person name="Bechman K.B."/>
            <person name="Herman A."/>
            <person name="Abrahante J.E."/>
            <person name="Garbe J."/>
        </authorList>
    </citation>
    <scope>NUCLEOTIDE SEQUENCE</scope>
    <source>
        <strain evidence="1">Duluth1</strain>
        <tissue evidence="1">Whole animal</tissue>
    </source>
</reference>
<name>A0A9D4IL71_DREPO</name>
<organism evidence="1 2">
    <name type="scientific">Dreissena polymorpha</name>
    <name type="common">Zebra mussel</name>
    <name type="synonym">Mytilus polymorpha</name>
    <dbReference type="NCBI Taxonomy" id="45954"/>
    <lineage>
        <taxon>Eukaryota</taxon>
        <taxon>Metazoa</taxon>
        <taxon>Spiralia</taxon>
        <taxon>Lophotrochozoa</taxon>
        <taxon>Mollusca</taxon>
        <taxon>Bivalvia</taxon>
        <taxon>Autobranchia</taxon>
        <taxon>Heteroconchia</taxon>
        <taxon>Euheterodonta</taxon>
        <taxon>Imparidentia</taxon>
        <taxon>Neoheterodontei</taxon>
        <taxon>Myida</taxon>
        <taxon>Dreissenoidea</taxon>
        <taxon>Dreissenidae</taxon>
        <taxon>Dreissena</taxon>
    </lineage>
</organism>
<dbReference type="Gene3D" id="2.130.10.10">
    <property type="entry name" value="YVTN repeat-like/Quinoprotein amine dehydrogenase"/>
    <property type="match status" value="1"/>
</dbReference>
<dbReference type="PANTHER" id="PTHR46947">
    <property type="entry name" value="WD REPEAT-CONTAINING PROTEIN 73"/>
    <property type="match status" value="1"/>
</dbReference>
<protein>
    <submittedName>
        <fullName evidence="1">Uncharacterized protein</fullName>
    </submittedName>
</protein>
<dbReference type="InterPro" id="IPR036322">
    <property type="entry name" value="WD40_repeat_dom_sf"/>
</dbReference>
<dbReference type="SUPFAM" id="SSF50978">
    <property type="entry name" value="WD40 repeat-like"/>
    <property type="match status" value="1"/>
</dbReference>
<dbReference type="AlphaFoldDB" id="A0A9D4IL71"/>
<proteinExistence type="predicted"/>
<dbReference type="OrthoDB" id="9822052at2759"/>
<dbReference type="GO" id="GO:0000922">
    <property type="term" value="C:spindle pole"/>
    <property type="evidence" value="ECO:0007669"/>
    <property type="project" value="TreeGrafter"/>
</dbReference>
<evidence type="ECO:0000313" key="1">
    <source>
        <dbReference type="EMBL" id="KAH3777004.1"/>
    </source>
</evidence>
<dbReference type="Proteomes" id="UP000828390">
    <property type="component" value="Unassembled WGS sequence"/>
</dbReference>
<dbReference type="InterPro" id="IPR042795">
    <property type="entry name" value="Wdr73"/>
</dbReference>